<dbReference type="AlphaFoldDB" id="A0A653EYK4"/>
<gene>
    <name evidence="2" type="ORF">BIN_B_03474</name>
</gene>
<dbReference type="InterPro" id="IPR003607">
    <property type="entry name" value="HD/PDEase_dom"/>
</dbReference>
<protein>
    <submittedName>
        <fullName evidence="2">HD domain protein</fullName>
    </submittedName>
</protein>
<evidence type="ECO:0000259" key="1">
    <source>
        <dbReference type="Pfam" id="PF01966"/>
    </source>
</evidence>
<accession>A0A653EYK4</accession>
<feature type="domain" description="HD" evidence="1">
    <location>
        <begin position="43"/>
        <end position="120"/>
    </location>
</feature>
<sequence length="198" mass="21010">MLQRPSAMGLHSGGGTRRLAVVSGVLTQRARREAEARLAGLPRLAHVRGVAAAAERLSRRFDADTADCLVAAAWLHDIGYAPSVRQTEFHPLDGAKFARWAGFGELVASLVAFHTGALAEAAERGVSGLSAFGDPPSDVLDALTFCDLTTGPDGLPIPPQDRLSDVLARYGPEDPVHRAVDAGRDELLATVGRVRAWK</sequence>
<dbReference type="CDD" id="cd00077">
    <property type="entry name" value="HDc"/>
    <property type="match status" value="1"/>
</dbReference>
<evidence type="ECO:0000313" key="2">
    <source>
        <dbReference type="EMBL" id="VTP02429.1"/>
    </source>
</evidence>
<organism evidence="2">
    <name type="scientific">Mycobacterium kansasii</name>
    <dbReference type="NCBI Taxonomy" id="1768"/>
    <lineage>
        <taxon>Bacteria</taxon>
        <taxon>Bacillati</taxon>
        <taxon>Actinomycetota</taxon>
        <taxon>Actinomycetes</taxon>
        <taxon>Mycobacteriales</taxon>
        <taxon>Mycobacteriaceae</taxon>
        <taxon>Mycobacterium</taxon>
    </lineage>
</organism>
<name>A0A653EYK4_MYCKA</name>
<dbReference type="Pfam" id="PF01966">
    <property type="entry name" value="HD"/>
    <property type="match status" value="1"/>
</dbReference>
<reference evidence="2" key="1">
    <citation type="submission" date="2019-05" db="EMBL/GenBank/DDBJ databases">
        <authorList>
            <person name="Naeem R."/>
            <person name="Antony C."/>
            <person name="Guan Q."/>
        </authorList>
    </citation>
    <scope>NUCLEOTIDE SEQUENCE</scope>
    <source>
        <strain evidence="2">3</strain>
    </source>
</reference>
<proteinExistence type="predicted"/>
<dbReference type="SUPFAM" id="SSF109604">
    <property type="entry name" value="HD-domain/PDEase-like"/>
    <property type="match status" value="1"/>
</dbReference>
<dbReference type="InterPro" id="IPR006674">
    <property type="entry name" value="HD_domain"/>
</dbReference>
<dbReference type="EMBL" id="LR589326">
    <property type="protein sequence ID" value="VTP02429.1"/>
    <property type="molecule type" value="Genomic_DNA"/>
</dbReference>
<dbReference type="Gene3D" id="1.10.3210.10">
    <property type="entry name" value="Hypothetical protein af1432"/>
    <property type="match status" value="1"/>
</dbReference>